<dbReference type="PANTHER" id="PTHR22762:SF95">
    <property type="entry name" value="ALPHA_BETA-GLUCOSIDASE AGDC-RELATED"/>
    <property type="match status" value="1"/>
</dbReference>
<dbReference type="Pfam" id="PF21365">
    <property type="entry name" value="Glyco_hydro_31_3rd"/>
    <property type="match status" value="1"/>
</dbReference>
<evidence type="ECO:0000256" key="1">
    <source>
        <dbReference type="ARBA" id="ARBA00001657"/>
    </source>
</evidence>
<dbReference type="Gene3D" id="2.60.40.1760">
    <property type="entry name" value="glycosyl hydrolase (family 31)"/>
    <property type="match status" value="1"/>
</dbReference>
<dbReference type="Pfam" id="PF13802">
    <property type="entry name" value="Gal_mutarotas_2"/>
    <property type="match status" value="1"/>
</dbReference>
<feature type="chain" id="PRO_5041329267" description="alpha-glucosidase" evidence="8">
    <location>
        <begin position="19"/>
        <end position="865"/>
    </location>
</feature>
<sequence>MYRPLLLGVLSAAAGTLASTVDDCPGYKASNVVNRDSTLTADLTLAGDACNVYGTDIPDLKLKVEYQTDSRLHVNIYDAAENVYQVQESVIPRPKSQGTAASSSQIQFSLTEDPFSFAVTRTSTGEVLFNTTGQQLIFESQYVRLRTSLPQNANLYGLGEHSDDFRFSTTDYQRVLWNSESPFIPRRANLYGSHPNYVDYRGAKGTHGVFLLNSGGMNVNVNTTAVEGTFLEYNTVGGVLDFYFFAGPNPVDVSRQYAEVVGVPAMVPYWSFGFHQCKYGWPSVDYVNEVVANYSKAGIPLEVMWGDIDYMDHRQDFTLDPTNYPLEKMRDLVGRLHQAGQRYVMMLDPGIHRKGGYEPFENGVKSEVFLKAADGSLYRGSQWAGEVVWPDWLHPNTQQWWTREIQKFFDPETGVDIDGLWNDMNEASNFCGDITCDPTEKKRSIAYTGSPTSRIKRSDDLHPRQSPTGTHLGLPDRNLFTPAYRINNHRGDLSDSTIYTNVTNADGTAQYDTHNFYGTTMARTSRGALIARRPAKRPFVLTRSTFAGAGAHSAHWFGDNYSAWDDYRISIKQMLAFVAVHQVAMVGSDVCGFNGDAQEVMCARWAVMAAWQPFYRNHADISAPSQEFYRWESVARAAKSAIETRYRLLDYIYTAMEGQSRDGSPAVSPVWFAYPGEASAAGIQTQWFLGDALLVAPVVEDDGTGVDVYLPSDVFYDFWTGKKVVGEGKTFRVEVPALEDIPVYIKGGSVVPMRVEAANTTVELRTKNFEVVVAPGSDGQAHGQLYLDDGESLEVGSDKSELSFAWDGSKLTVDGTFGYQTDVVLEKVTVLGGHNATVKEGSWSLNGPFVVNVGASCRRRSKKAV</sequence>
<organism evidence="12 13">
    <name type="scientific">Coniochaeta hoffmannii</name>
    <dbReference type="NCBI Taxonomy" id="91930"/>
    <lineage>
        <taxon>Eukaryota</taxon>
        <taxon>Fungi</taxon>
        <taxon>Dikarya</taxon>
        <taxon>Ascomycota</taxon>
        <taxon>Pezizomycotina</taxon>
        <taxon>Sordariomycetes</taxon>
        <taxon>Sordariomycetidae</taxon>
        <taxon>Coniochaetales</taxon>
        <taxon>Coniochaetaceae</taxon>
        <taxon>Coniochaeta</taxon>
    </lineage>
</organism>
<evidence type="ECO:0000259" key="9">
    <source>
        <dbReference type="Pfam" id="PF01055"/>
    </source>
</evidence>
<dbReference type="GO" id="GO:0004558">
    <property type="term" value="F:alpha-1,4-glucosidase activity"/>
    <property type="evidence" value="ECO:0007669"/>
    <property type="project" value="UniProtKB-EC"/>
</dbReference>
<dbReference type="CDD" id="cd14752">
    <property type="entry name" value="GH31_N"/>
    <property type="match status" value="1"/>
</dbReference>
<feature type="domain" description="Glycoside hydrolase family 31 TIM barrel" evidence="9">
    <location>
        <begin position="264"/>
        <end position="655"/>
    </location>
</feature>
<dbReference type="InterPro" id="IPR025887">
    <property type="entry name" value="Glyco_hydro_31_N_dom"/>
</dbReference>
<proteinExistence type="inferred from homology"/>
<dbReference type="Gene3D" id="3.20.20.80">
    <property type="entry name" value="Glycosidases"/>
    <property type="match status" value="1"/>
</dbReference>
<dbReference type="EC" id="3.2.1.20" evidence="3"/>
<dbReference type="PROSITE" id="PS00129">
    <property type="entry name" value="GLYCOSYL_HYDROL_F31_1"/>
    <property type="match status" value="1"/>
</dbReference>
<feature type="signal peptide" evidence="8">
    <location>
        <begin position="1"/>
        <end position="18"/>
    </location>
</feature>
<comment type="caution">
    <text evidence="12">The sequence shown here is derived from an EMBL/GenBank/DDBJ whole genome shotgun (WGS) entry which is preliminary data.</text>
</comment>
<evidence type="ECO:0000259" key="10">
    <source>
        <dbReference type="Pfam" id="PF13802"/>
    </source>
</evidence>
<dbReference type="InterPro" id="IPR030458">
    <property type="entry name" value="Glyco_hydro_31_AS"/>
</dbReference>
<evidence type="ECO:0000256" key="3">
    <source>
        <dbReference type="ARBA" id="ARBA00012741"/>
    </source>
</evidence>
<keyword evidence="5 6" id="KW-0326">Glycosidase</keyword>
<keyword evidence="4 6" id="KW-0378">Hydrolase</keyword>
<feature type="domain" description="Glycoside hydrolase family 31 N-terminal" evidence="10">
    <location>
        <begin position="66"/>
        <end position="218"/>
    </location>
</feature>
<feature type="domain" description="Glycosyl hydrolase family 31 C-terminal" evidence="11">
    <location>
        <begin position="663"/>
        <end position="751"/>
    </location>
</feature>
<dbReference type="InterPro" id="IPR013780">
    <property type="entry name" value="Glyco_hydro_b"/>
</dbReference>
<dbReference type="GO" id="GO:0005975">
    <property type="term" value="P:carbohydrate metabolic process"/>
    <property type="evidence" value="ECO:0007669"/>
    <property type="project" value="InterPro"/>
</dbReference>
<dbReference type="InterPro" id="IPR048395">
    <property type="entry name" value="Glyco_hydro_31_C"/>
</dbReference>
<dbReference type="PANTHER" id="PTHR22762">
    <property type="entry name" value="ALPHA-GLUCOSIDASE"/>
    <property type="match status" value="1"/>
</dbReference>
<evidence type="ECO:0000256" key="2">
    <source>
        <dbReference type="ARBA" id="ARBA00007806"/>
    </source>
</evidence>
<name>A0AA38RLP9_9PEZI</name>
<evidence type="ECO:0000259" key="11">
    <source>
        <dbReference type="Pfam" id="PF21365"/>
    </source>
</evidence>
<comment type="similarity">
    <text evidence="2 6">Belongs to the glycosyl hydrolase 31 family.</text>
</comment>
<dbReference type="Proteomes" id="UP001174691">
    <property type="component" value="Unassembled WGS sequence"/>
</dbReference>
<dbReference type="InterPro" id="IPR000322">
    <property type="entry name" value="Glyco_hydro_31_TIM"/>
</dbReference>
<keyword evidence="8" id="KW-0732">Signal</keyword>
<dbReference type="CDD" id="cd06602">
    <property type="entry name" value="GH31_MGAM_SI_GAA"/>
    <property type="match status" value="1"/>
</dbReference>
<protein>
    <recommendedName>
        <fullName evidence="3">alpha-glucosidase</fullName>
        <ecNumber evidence="3">3.2.1.20</ecNumber>
    </recommendedName>
</protein>
<dbReference type="InterPro" id="IPR011013">
    <property type="entry name" value="Gal_mutarotase_sf_dom"/>
</dbReference>
<dbReference type="EMBL" id="JANBVN010000069">
    <property type="protein sequence ID" value="KAJ9150591.1"/>
    <property type="molecule type" value="Genomic_DNA"/>
</dbReference>
<reference evidence="12" key="1">
    <citation type="submission" date="2022-07" db="EMBL/GenBank/DDBJ databases">
        <title>Fungi with potential for degradation of polypropylene.</title>
        <authorList>
            <person name="Gostincar C."/>
        </authorList>
    </citation>
    <scope>NUCLEOTIDE SEQUENCE</scope>
    <source>
        <strain evidence="12">EXF-13287</strain>
    </source>
</reference>
<dbReference type="InterPro" id="IPR017853">
    <property type="entry name" value="GH"/>
</dbReference>
<dbReference type="GO" id="GO:0030246">
    <property type="term" value="F:carbohydrate binding"/>
    <property type="evidence" value="ECO:0007669"/>
    <property type="project" value="InterPro"/>
</dbReference>
<dbReference type="Pfam" id="PF01055">
    <property type="entry name" value="Glyco_hydro_31_2nd"/>
    <property type="match status" value="1"/>
</dbReference>
<evidence type="ECO:0000256" key="4">
    <source>
        <dbReference type="ARBA" id="ARBA00022801"/>
    </source>
</evidence>
<dbReference type="Gene3D" id="2.60.40.1180">
    <property type="entry name" value="Golgi alpha-mannosidase II"/>
    <property type="match status" value="2"/>
</dbReference>
<evidence type="ECO:0000256" key="5">
    <source>
        <dbReference type="ARBA" id="ARBA00023295"/>
    </source>
</evidence>
<evidence type="ECO:0000313" key="13">
    <source>
        <dbReference type="Proteomes" id="UP001174691"/>
    </source>
</evidence>
<evidence type="ECO:0000313" key="12">
    <source>
        <dbReference type="EMBL" id="KAJ9150591.1"/>
    </source>
</evidence>
<dbReference type="SUPFAM" id="SSF51445">
    <property type="entry name" value="(Trans)glycosidases"/>
    <property type="match status" value="1"/>
</dbReference>
<accession>A0AA38RLP9</accession>
<dbReference type="AlphaFoldDB" id="A0AA38RLP9"/>
<evidence type="ECO:0000256" key="6">
    <source>
        <dbReference type="RuleBase" id="RU361185"/>
    </source>
</evidence>
<gene>
    <name evidence="12" type="ORF">NKR19_g5180</name>
</gene>
<dbReference type="SUPFAM" id="SSF74650">
    <property type="entry name" value="Galactose mutarotase-like"/>
    <property type="match status" value="1"/>
</dbReference>
<evidence type="ECO:0000256" key="7">
    <source>
        <dbReference type="SAM" id="MobiDB-lite"/>
    </source>
</evidence>
<feature type="region of interest" description="Disordered" evidence="7">
    <location>
        <begin position="450"/>
        <end position="473"/>
    </location>
</feature>
<comment type="catalytic activity">
    <reaction evidence="1">
        <text>Hydrolysis of terminal, non-reducing (1-&gt;4)-linked alpha-D-glucose residues with release of alpha-D-glucose.</text>
        <dbReference type="EC" id="3.2.1.20"/>
    </reaction>
</comment>
<evidence type="ECO:0000256" key="8">
    <source>
        <dbReference type="SAM" id="SignalP"/>
    </source>
</evidence>
<keyword evidence="13" id="KW-1185">Reference proteome</keyword>
<dbReference type="SUPFAM" id="SSF51011">
    <property type="entry name" value="Glycosyl hydrolase domain"/>
    <property type="match status" value="1"/>
</dbReference>